<organism evidence="3 4">
    <name type="scientific">Pristionchus mayeri</name>
    <dbReference type="NCBI Taxonomy" id="1317129"/>
    <lineage>
        <taxon>Eukaryota</taxon>
        <taxon>Metazoa</taxon>
        <taxon>Ecdysozoa</taxon>
        <taxon>Nematoda</taxon>
        <taxon>Chromadorea</taxon>
        <taxon>Rhabditida</taxon>
        <taxon>Rhabditina</taxon>
        <taxon>Diplogasteromorpha</taxon>
        <taxon>Diplogasteroidea</taxon>
        <taxon>Neodiplogasteridae</taxon>
        <taxon>Pristionchus</taxon>
    </lineage>
</organism>
<gene>
    <name evidence="3" type="ORF">PMAYCL1PPCAC_19202</name>
</gene>
<keyword evidence="4" id="KW-1185">Reference proteome</keyword>
<dbReference type="Proteomes" id="UP001328107">
    <property type="component" value="Unassembled WGS sequence"/>
</dbReference>
<feature type="compositionally biased region" description="Acidic residues" evidence="1">
    <location>
        <begin position="80"/>
        <end position="97"/>
    </location>
</feature>
<feature type="compositionally biased region" description="Low complexity" evidence="1">
    <location>
        <begin position="131"/>
        <end position="142"/>
    </location>
</feature>
<protein>
    <submittedName>
        <fullName evidence="3">Uncharacterized protein</fullName>
    </submittedName>
</protein>
<dbReference type="AlphaFoldDB" id="A0AAN5CR38"/>
<evidence type="ECO:0000313" key="4">
    <source>
        <dbReference type="Proteomes" id="UP001328107"/>
    </source>
</evidence>
<proteinExistence type="predicted"/>
<sequence length="292" mass="31633">PSLFQMRFFFVFLLIAGVFSAPVDLEDIEDDFTPSSTVATAEDEKPIETPETVPEVEHEPEVEPSVPETEEPVVPAETEAPAEEPEETPAPETEAPELDTVAPEVETEAPVTETEAPIESPTEAETEAPAEETSTSEVAASETGDDTDGDDDDDDDDDDDVTDDDTDDDDDEDVEDVPDVPVEATKTKTGAEATMKDVTVRFVLNSDFGSDGTQRKKYIVKITNNSDKLLCGVTFTAANTSHLGHLFHRDDSDKNSISTEPIRLAPGKTANQFSYTSIGRTHPTLTAVTFCE</sequence>
<name>A0AAN5CR38_9BILA</name>
<evidence type="ECO:0000313" key="3">
    <source>
        <dbReference type="EMBL" id="GMR49007.1"/>
    </source>
</evidence>
<reference evidence="4" key="1">
    <citation type="submission" date="2022-10" db="EMBL/GenBank/DDBJ databases">
        <title>Genome assembly of Pristionchus species.</title>
        <authorList>
            <person name="Yoshida K."/>
            <person name="Sommer R.J."/>
        </authorList>
    </citation>
    <scope>NUCLEOTIDE SEQUENCE [LARGE SCALE GENOMIC DNA]</scope>
    <source>
        <strain evidence="4">RS5460</strain>
    </source>
</reference>
<feature type="compositionally biased region" description="Low complexity" evidence="1">
    <location>
        <begin position="100"/>
        <end position="121"/>
    </location>
</feature>
<feature type="compositionally biased region" description="Low complexity" evidence="1">
    <location>
        <begin position="63"/>
        <end position="79"/>
    </location>
</feature>
<dbReference type="EMBL" id="BTRK01000004">
    <property type="protein sequence ID" value="GMR49007.1"/>
    <property type="molecule type" value="Genomic_DNA"/>
</dbReference>
<feature type="non-terminal residue" evidence="3">
    <location>
        <position position="1"/>
    </location>
</feature>
<accession>A0AAN5CR38</accession>
<feature type="chain" id="PRO_5042851709" evidence="2">
    <location>
        <begin position="21"/>
        <end position="292"/>
    </location>
</feature>
<evidence type="ECO:0000256" key="1">
    <source>
        <dbReference type="SAM" id="MobiDB-lite"/>
    </source>
</evidence>
<evidence type="ECO:0000256" key="2">
    <source>
        <dbReference type="SAM" id="SignalP"/>
    </source>
</evidence>
<comment type="caution">
    <text evidence="3">The sequence shown here is derived from an EMBL/GenBank/DDBJ whole genome shotgun (WGS) entry which is preliminary data.</text>
</comment>
<keyword evidence="2" id="KW-0732">Signal</keyword>
<feature type="region of interest" description="Disordered" evidence="1">
    <location>
        <begin position="34"/>
        <end position="184"/>
    </location>
</feature>
<feature type="compositionally biased region" description="Acidic residues" evidence="1">
    <location>
        <begin position="143"/>
        <end position="178"/>
    </location>
</feature>
<feature type="signal peptide" evidence="2">
    <location>
        <begin position="1"/>
        <end position="20"/>
    </location>
</feature>